<gene>
    <name evidence="2" type="ORF">PIB30_066528</name>
</gene>
<name>A0ABU6SN14_9FABA</name>
<dbReference type="Proteomes" id="UP001341840">
    <property type="component" value="Unassembled WGS sequence"/>
</dbReference>
<dbReference type="Gene3D" id="2.40.70.10">
    <property type="entry name" value="Acid Proteases"/>
    <property type="match status" value="1"/>
</dbReference>
<dbReference type="InterPro" id="IPR021109">
    <property type="entry name" value="Peptidase_aspartic_dom_sf"/>
</dbReference>
<keyword evidence="3" id="KW-1185">Reference proteome</keyword>
<sequence length="182" mass="20660">MVSMVGKAEDVIVKVGWFCIPTDFHVIRTPRNNNGSNPQVLLGRPLLKITGFKLNFYDETFSLEVGNVIEIFQPTRPPISQEESEGESVAATEPKETAKRAVTSKLKKDKKNPTPTRKSKQKKKDAKAVNKKKPEKEREERKAKLNCTDFKDLLGKLKKIRSAMIKDGSIRVHLVEDNSKWK</sequence>
<feature type="compositionally biased region" description="Basic and acidic residues" evidence="1">
    <location>
        <begin position="126"/>
        <end position="145"/>
    </location>
</feature>
<evidence type="ECO:0000313" key="2">
    <source>
        <dbReference type="EMBL" id="MED6137605.1"/>
    </source>
</evidence>
<evidence type="ECO:0000313" key="3">
    <source>
        <dbReference type="Proteomes" id="UP001341840"/>
    </source>
</evidence>
<feature type="region of interest" description="Disordered" evidence="1">
    <location>
        <begin position="76"/>
        <end position="145"/>
    </location>
</feature>
<dbReference type="EMBL" id="JASCZI010061095">
    <property type="protein sequence ID" value="MED6137605.1"/>
    <property type="molecule type" value="Genomic_DNA"/>
</dbReference>
<accession>A0ABU6SN14</accession>
<reference evidence="2 3" key="1">
    <citation type="journal article" date="2023" name="Plants (Basel)">
        <title>Bridging the Gap: Combining Genomics and Transcriptomics Approaches to Understand Stylosanthes scabra, an Orphan Legume from the Brazilian Caatinga.</title>
        <authorList>
            <person name="Ferreira-Neto J.R.C."/>
            <person name="da Silva M.D."/>
            <person name="Binneck E."/>
            <person name="de Melo N.F."/>
            <person name="da Silva R.H."/>
            <person name="de Melo A.L.T.M."/>
            <person name="Pandolfi V."/>
            <person name="Bustamante F.O."/>
            <person name="Brasileiro-Vidal A.C."/>
            <person name="Benko-Iseppon A.M."/>
        </authorList>
    </citation>
    <scope>NUCLEOTIDE SEQUENCE [LARGE SCALE GENOMIC DNA]</scope>
    <source>
        <tissue evidence="2">Leaves</tissue>
    </source>
</reference>
<evidence type="ECO:0000256" key="1">
    <source>
        <dbReference type="SAM" id="MobiDB-lite"/>
    </source>
</evidence>
<protein>
    <submittedName>
        <fullName evidence="2">Uncharacterized protein</fullName>
    </submittedName>
</protein>
<organism evidence="2 3">
    <name type="scientific">Stylosanthes scabra</name>
    <dbReference type="NCBI Taxonomy" id="79078"/>
    <lineage>
        <taxon>Eukaryota</taxon>
        <taxon>Viridiplantae</taxon>
        <taxon>Streptophyta</taxon>
        <taxon>Embryophyta</taxon>
        <taxon>Tracheophyta</taxon>
        <taxon>Spermatophyta</taxon>
        <taxon>Magnoliopsida</taxon>
        <taxon>eudicotyledons</taxon>
        <taxon>Gunneridae</taxon>
        <taxon>Pentapetalae</taxon>
        <taxon>rosids</taxon>
        <taxon>fabids</taxon>
        <taxon>Fabales</taxon>
        <taxon>Fabaceae</taxon>
        <taxon>Papilionoideae</taxon>
        <taxon>50 kb inversion clade</taxon>
        <taxon>dalbergioids sensu lato</taxon>
        <taxon>Dalbergieae</taxon>
        <taxon>Pterocarpus clade</taxon>
        <taxon>Stylosanthes</taxon>
    </lineage>
</organism>
<comment type="caution">
    <text evidence="2">The sequence shown here is derived from an EMBL/GenBank/DDBJ whole genome shotgun (WGS) entry which is preliminary data.</text>
</comment>
<proteinExistence type="predicted"/>